<dbReference type="SUPFAM" id="SSF52833">
    <property type="entry name" value="Thioredoxin-like"/>
    <property type="match status" value="1"/>
</dbReference>
<organism evidence="1 2">
    <name type="scientific">Brachybacterium muris UCD-AY4</name>
    <dbReference type="NCBI Taxonomy" id="1249481"/>
    <lineage>
        <taxon>Bacteria</taxon>
        <taxon>Bacillati</taxon>
        <taxon>Actinomycetota</taxon>
        <taxon>Actinomycetes</taxon>
        <taxon>Micrococcales</taxon>
        <taxon>Dermabacteraceae</taxon>
        <taxon>Brachybacterium</taxon>
    </lineage>
</organism>
<evidence type="ECO:0000313" key="1">
    <source>
        <dbReference type="EMBL" id="EYT49983.1"/>
    </source>
</evidence>
<dbReference type="Gene3D" id="3.40.30.10">
    <property type="entry name" value="Glutaredoxin"/>
    <property type="match status" value="1"/>
</dbReference>
<gene>
    <name evidence="1" type="ORF">D641_0106390</name>
</gene>
<evidence type="ECO:0000313" key="2">
    <source>
        <dbReference type="Proteomes" id="UP000019754"/>
    </source>
</evidence>
<proteinExistence type="predicted"/>
<name>A0A022KUH1_9MICO</name>
<dbReference type="Proteomes" id="UP000019754">
    <property type="component" value="Unassembled WGS sequence"/>
</dbReference>
<comment type="caution">
    <text evidence="1">The sequence shown here is derived from an EMBL/GenBank/DDBJ whole genome shotgun (WGS) entry which is preliminary data.</text>
</comment>
<keyword evidence="2" id="KW-1185">Reference proteome</keyword>
<dbReference type="STRING" id="1249481.D641_0106390"/>
<dbReference type="HOGENOM" id="CLU_087602_1_0_11"/>
<reference evidence="1 2" key="1">
    <citation type="journal article" date="2013" name="Genome Announc.">
        <title>Draft genome sequence of an Actinobacterium, Brachybacterium muris strain UCD-AY4.</title>
        <authorList>
            <person name="Lo J.R."/>
            <person name="Lang J.M."/>
            <person name="Darling A.E."/>
            <person name="Eisen J.A."/>
            <person name="Coil D.A."/>
        </authorList>
    </citation>
    <scope>NUCLEOTIDE SEQUENCE [LARGE SCALE GENOMIC DNA]</scope>
    <source>
        <strain evidence="1 2">UCD-AY4</strain>
    </source>
</reference>
<dbReference type="InterPro" id="IPR053977">
    <property type="entry name" value="Rv2466c-like"/>
</dbReference>
<sequence length="219" mass="23848">MTTPEERTPRVSTRTVELFVDPACPFAWMTSRWLLQAAQVREVTPRFRVMSLAVLNEGRDLDPDYRRGIDDSWGAARLAVEIARTEGDEAFSRWYTAWGERFHVGDQKGDRRATATAALEDAGLPAALIDAYDRTEGDEVEQALRASHAEAIDKVGDDVGTPVISFGEGTEGTAYFGPVVSPAPKGEAAGRLLDGLEALAGVQGFYELKRSRTGGIDLS</sequence>
<dbReference type="EMBL" id="AORC01000006">
    <property type="protein sequence ID" value="EYT49983.1"/>
    <property type="molecule type" value="Genomic_DNA"/>
</dbReference>
<dbReference type="Pfam" id="PF22234">
    <property type="entry name" value="Rv2466c-like"/>
    <property type="match status" value="1"/>
</dbReference>
<dbReference type="InterPro" id="IPR036249">
    <property type="entry name" value="Thioredoxin-like_sf"/>
</dbReference>
<dbReference type="AlphaFoldDB" id="A0A022KUH1"/>
<accession>A0A022KUH1</accession>
<protein>
    <submittedName>
        <fullName evidence="1">DSBA oxidoreductase</fullName>
    </submittedName>
</protein>